<dbReference type="PANTHER" id="PTHR46239">
    <property type="entry name" value="DNA REPAIR PROTEIN RAD51 HOMOLOG 3 RAD51C"/>
    <property type="match status" value="1"/>
</dbReference>
<protein>
    <submittedName>
        <fullName evidence="8">Uncharacterized protein</fullName>
    </submittedName>
</protein>
<evidence type="ECO:0000313" key="8">
    <source>
        <dbReference type="EMBL" id="SBS91049.1"/>
    </source>
</evidence>
<keyword evidence="3" id="KW-0227">DNA damage</keyword>
<feature type="region of interest" description="Disordered" evidence="7">
    <location>
        <begin position="389"/>
        <end position="469"/>
    </location>
</feature>
<dbReference type="GO" id="GO:0005524">
    <property type="term" value="F:ATP binding"/>
    <property type="evidence" value="ECO:0007669"/>
    <property type="project" value="UniProtKB-KW"/>
</dbReference>
<comment type="subcellular location">
    <subcellularLocation>
        <location evidence="1">Nucleus</location>
    </subcellularLocation>
</comment>
<keyword evidence="2" id="KW-0547">Nucleotide-binding</keyword>
<dbReference type="AlphaFoldDB" id="A0A1A8WDR8"/>
<keyword evidence="4" id="KW-0067">ATP-binding</keyword>
<dbReference type="GO" id="GO:0008821">
    <property type="term" value="F:crossover junction DNA endonuclease activity"/>
    <property type="evidence" value="ECO:0007669"/>
    <property type="project" value="TreeGrafter"/>
</dbReference>
<evidence type="ECO:0000256" key="1">
    <source>
        <dbReference type="ARBA" id="ARBA00004123"/>
    </source>
</evidence>
<proteinExistence type="predicted"/>
<evidence type="ECO:0000256" key="3">
    <source>
        <dbReference type="ARBA" id="ARBA00022763"/>
    </source>
</evidence>
<keyword evidence="6" id="KW-0539">Nucleus</keyword>
<dbReference type="GO" id="GO:0000400">
    <property type="term" value="F:four-way junction DNA binding"/>
    <property type="evidence" value="ECO:0007669"/>
    <property type="project" value="TreeGrafter"/>
</dbReference>
<evidence type="ECO:0000256" key="7">
    <source>
        <dbReference type="SAM" id="MobiDB-lite"/>
    </source>
</evidence>
<evidence type="ECO:0000256" key="4">
    <source>
        <dbReference type="ARBA" id="ARBA00022840"/>
    </source>
</evidence>
<accession>A0A1A8WDR8</accession>
<dbReference type="InterPro" id="IPR027417">
    <property type="entry name" value="P-loop_NTPase"/>
</dbReference>
<dbReference type="GO" id="GO:0033065">
    <property type="term" value="C:Rad51C-XRCC3 complex"/>
    <property type="evidence" value="ECO:0007669"/>
    <property type="project" value="TreeGrafter"/>
</dbReference>
<evidence type="ECO:0000256" key="5">
    <source>
        <dbReference type="ARBA" id="ARBA00023204"/>
    </source>
</evidence>
<feature type="compositionally biased region" description="Low complexity" evidence="7">
    <location>
        <begin position="389"/>
        <end position="443"/>
    </location>
</feature>
<evidence type="ECO:0000256" key="2">
    <source>
        <dbReference type="ARBA" id="ARBA00022741"/>
    </source>
</evidence>
<dbReference type="InterPro" id="IPR052093">
    <property type="entry name" value="HR_Repair_Mediator"/>
</dbReference>
<name>A0A1A8WDR8_PLAOA</name>
<dbReference type="PANTHER" id="PTHR46239:SF1">
    <property type="entry name" value="DNA REPAIR PROTEIN RAD51 HOMOLOG 3"/>
    <property type="match status" value="1"/>
</dbReference>
<dbReference type="Gene3D" id="3.40.50.300">
    <property type="entry name" value="P-loop containing nucleotide triphosphate hydrolases"/>
    <property type="match status" value="1"/>
</dbReference>
<keyword evidence="5" id="KW-0234">DNA repair</keyword>
<dbReference type="GO" id="GO:0000707">
    <property type="term" value="P:meiotic DNA recombinase assembly"/>
    <property type="evidence" value="ECO:0007669"/>
    <property type="project" value="TreeGrafter"/>
</dbReference>
<sequence>MPNMIINESGNDENMITRIINNSDNKLIKIKNLDELENELDYKVYTNVYTYNTGYGGIYICRGINGIWGRRNCGKSSFCSHICVNLFFNDLLHYFHLFYAVFFDFEKFLQSKNMKNIFCFETSSSIDKIQKEFNRERNNLKKLNDLINHFSFLFIELYSKNIKSNDVEIFPMGKKIWNYNHRFSKKRVIYLDLDNSFYIERYKNMIYCAIKKIKKLMNTYLEFCSEKKSSLFILLLDKYNKTLKRELFYLYKKHTKDHYLLIEIFNYHLEKYINDITFSDVFLNLQILKIFNFDELTNVVHFIYDQVQKYALHPDGHFNKYVPADLGAVVVDNVNYLHRSHVGTWSEHRVRGHACDVHNSGEHISSAHISSEHISSTHTGREYISSEHINSTHTSSEHISSAHTSSEHISSAHTSSEHISSAHTSSEHISSAHTSSEHISSAHTRSEHISSAHTSSEYISSAPTNSEQVGNAHVDSANLDSAHVDSTHVDSANLESAHLDSAHVDSANLDNAHVDDVHTVSGHTSSGGARSAHKRALVHMQLKILLRMLASLSTEHKICVLLTNNENNFLKKKDKYFNRIYSRYMYNSMVIKFINKKNFLECNYPSKRQNENNDDNCSSTEESFRELAQNYDEIYCQKRYNQRYIMTKKGGKTETCFFEINKFGIETLLR</sequence>
<evidence type="ECO:0000313" key="9">
    <source>
        <dbReference type="Proteomes" id="UP000078560"/>
    </source>
</evidence>
<reference evidence="9" key="1">
    <citation type="submission" date="2016-05" db="EMBL/GenBank/DDBJ databases">
        <authorList>
            <person name="Naeem Raeece"/>
        </authorList>
    </citation>
    <scope>NUCLEOTIDE SEQUENCE [LARGE SCALE GENOMIC DNA]</scope>
</reference>
<dbReference type="Proteomes" id="UP000078560">
    <property type="component" value="Unassembled WGS sequence"/>
</dbReference>
<evidence type="ECO:0000256" key="6">
    <source>
        <dbReference type="ARBA" id="ARBA00023242"/>
    </source>
</evidence>
<dbReference type="GO" id="GO:0005657">
    <property type="term" value="C:replication fork"/>
    <property type="evidence" value="ECO:0007669"/>
    <property type="project" value="TreeGrafter"/>
</dbReference>
<dbReference type="GO" id="GO:0033063">
    <property type="term" value="C:Rad51B-Rad51C-Rad51D-XRCC2 complex"/>
    <property type="evidence" value="ECO:0007669"/>
    <property type="project" value="TreeGrafter"/>
</dbReference>
<dbReference type="GO" id="GO:0007131">
    <property type="term" value="P:reciprocal meiotic recombination"/>
    <property type="evidence" value="ECO:0007669"/>
    <property type="project" value="TreeGrafter"/>
</dbReference>
<gene>
    <name evidence="8" type="ORF">POVCU2_0065100</name>
</gene>
<dbReference type="SUPFAM" id="SSF141571">
    <property type="entry name" value="Pentapeptide repeat-like"/>
    <property type="match status" value="1"/>
</dbReference>
<dbReference type="EMBL" id="FLQU01001026">
    <property type="protein sequence ID" value="SBS91049.1"/>
    <property type="molecule type" value="Genomic_DNA"/>
</dbReference>
<feature type="compositionally biased region" description="Polar residues" evidence="7">
    <location>
        <begin position="451"/>
        <end position="469"/>
    </location>
</feature>
<organism evidence="8 9">
    <name type="scientific">Plasmodium ovale curtisi</name>
    <dbReference type="NCBI Taxonomy" id="864141"/>
    <lineage>
        <taxon>Eukaryota</taxon>
        <taxon>Sar</taxon>
        <taxon>Alveolata</taxon>
        <taxon>Apicomplexa</taxon>
        <taxon>Aconoidasida</taxon>
        <taxon>Haemosporida</taxon>
        <taxon>Plasmodiidae</taxon>
        <taxon>Plasmodium</taxon>
        <taxon>Plasmodium (Plasmodium)</taxon>
    </lineage>
</organism>